<organism evidence="1 2">
    <name type="scientific">Nocardia suismassiliense</name>
    <dbReference type="NCBI Taxonomy" id="2077092"/>
    <lineage>
        <taxon>Bacteria</taxon>
        <taxon>Bacillati</taxon>
        <taxon>Actinomycetota</taxon>
        <taxon>Actinomycetes</taxon>
        <taxon>Mycobacteriales</taxon>
        <taxon>Nocardiaceae</taxon>
        <taxon>Nocardia</taxon>
    </lineage>
</organism>
<dbReference type="EMBL" id="JBIAPI010000009">
    <property type="protein sequence ID" value="MFF3227184.1"/>
    <property type="molecule type" value="Genomic_DNA"/>
</dbReference>
<dbReference type="Proteomes" id="UP001601948">
    <property type="component" value="Unassembled WGS sequence"/>
</dbReference>
<name>A0ABW6R171_9NOCA</name>
<keyword evidence="2" id="KW-1185">Reference proteome</keyword>
<sequence length="209" mass="22300">MTTGILLAAASIALIGCDGKTPESAPPYSSPPTDCLEVRAVTQDAVSSFAGELYEPKSEFRSEQPQKETAKVLTCYGAFVDDSLRGDDAELAKIRAATIFIAITVNQPSSWGDKNPVEEAERSFTSSRDQHSPAVKIVNGIGDDAYSFHESSSTEASAETDFRVANATVHIRLNRTFVGAPTPEQGPAVERHALEVARALAGGLDRVMN</sequence>
<reference evidence="1 2" key="1">
    <citation type="submission" date="2024-10" db="EMBL/GenBank/DDBJ databases">
        <title>The Natural Products Discovery Center: Release of the First 8490 Sequenced Strains for Exploring Actinobacteria Biosynthetic Diversity.</title>
        <authorList>
            <person name="Kalkreuter E."/>
            <person name="Kautsar S.A."/>
            <person name="Yang D."/>
            <person name="Bader C.D."/>
            <person name="Teijaro C.N."/>
            <person name="Fluegel L."/>
            <person name="Davis C.M."/>
            <person name="Simpson J.R."/>
            <person name="Lauterbach L."/>
            <person name="Steele A.D."/>
            <person name="Gui C."/>
            <person name="Meng S."/>
            <person name="Li G."/>
            <person name="Viehrig K."/>
            <person name="Ye F."/>
            <person name="Su P."/>
            <person name="Kiefer A.F."/>
            <person name="Nichols A."/>
            <person name="Cepeda A.J."/>
            <person name="Yan W."/>
            <person name="Fan B."/>
            <person name="Jiang Y."/>
            <person name="Adhikari A."/>
            <person name="Zheng C.-J."/>
            <person name="Schuster L."/>
            <person name="Cowan T.M."/>
            <person name="Smanski M.J."/>
            <person name="Chevrette M.G."/>
            <person name="De Carvalho L.P.S."/>
            <person name="Shen B."/>
        </authorList>
    </citation>
    <scope>NUCLEOTIDE SEQUENCE [LARGE SCALE GENOMIC DNA]</scope>
    <source>
        <strain evidence="1 2">NPDC003040</strain>
    </source>
</reference>
<evidence type="ECO:0000313" key="2">
    <source>
        <dbReference type="Proteomes" id="UP001601948"/>
    </source>
</evidence>
<evidence type="ECO:0008006" key="3">
    <source>
        <dbReference type="Google" id="ProtNLM"/>
    </source>
</evidence>
<gene>
    <name evidence="1" type="ORF">ACFYV7_30605</name>
</gene>
<accession>A0ABW6R171</accession>
<evidence type="ECO:0000313" key="1">
    <source>
        <dbReference type="EMBL" id="MFF3227184.1"/>
    </source>
</evidence>
<comment type="caution">
    <text evidence="1">The sequence shown here is derived from an EMBL/GenBank/DDBJ whole genome shotgun (WGS) entry which is preliminary data.</text>
</comment>
<dbReference type="RefSeq" id="WP_387723036.1">
    <property type="nucleotide sequence ID" value="NZ_JBIAPI010000009.1"/>
</dbReference>
<proteinExistence type="predicted"/>
<protein>
    <recommendedName>
        <fullName evidence="3">Lipoprotein</fullName>
    </recommendedName>
</protein>